<dbReference type="SUPFAM" id="SSF51556">
    <property type="entry name" value="Metallo-dependent hydrolases"/>
    <property type="match status" value="1"/>
</dbReference>
<dbReference type="GO" id="GO:0005829">
    <property type="term" value="C:cytosol"/>
    <property type="evidence" value="ECO:0007669"/>
    <property type="project" value="TreeGrafter"/>
</dbReference>
<comment type="similarity">
    <text evidence="1">Belongs to the metallo-dependent hydrolases superfamily. TatD-type hydrolase family.</text>
</comment>
<proteinExistence type="inferred from homology"/>
<dbReference type="Proteomes" id="UP000190274">
    <property type="component" value="Chromosome H"/>
</dbReference>
<keyword evidence="3" id="KW-0479">Metal-binding</keyword>
<evidence type="ECO:0000256" key="1">
    <source>
        <dbReference type="ARBA" id="ARBA00009275"/>
    </source>
</evidence>
<evidence type="ECO:0000256" key="4">
    <source>
        <dbReference type="ARBA" id="ARBA00022801"/>
    </source>
</evidence>
<dbReference type="AlphaFoldDB" id="A0A1G4K2G9"/>
<organism evidence="5 6">
    <name type="scientific">Lachancea dasiensis</name>
    <dbReference type="NCBI Taxonomy" id="1072105"/>
    <lineage>
        <taxon>Eukaryota</taxon>
        <taxon>Fungi</taxon>
        <taxon>Dikarya</taxon>
        <taxon>Ascomycota</taxon>
        <taxon>Saccharomycotina</taxon>
        <taxon>Saccharomycetes</taxon>
        <taxon>Saccharomycetales</taxon>
        <taxon>Saccharomycetaceae</taxon>
        <taxon>Lachancea</taxon>
    </lineage>
</organism>
<evidence type="ECO:0000256" key="2">
    <source>
        <dbReference type="ARBA" id="ARBA00022722"/>
    </source>
</evidence>
<dbReference type="InterPro" id="IPR050891">
    <property type="entry name" value="TatD-type_Hydrolase"/>
</dbReference>
<evidence type="ECO:0000256" key="3">
    <source>
        <dbReference type="ARBA" id="ARBA00022723"/>
    </source>
</evidence>
<evidence type="ECO:0000313" key="5">
    <source>
        <dbReference type="EMBL" id="SCU97822.1"/>
    </source>
</evidence>
<dbReference type="GO" id="GO:0008296">
    <property type="term" value="F:3'-5'-DNA exonuclease activity"/>
    <property type="evidence" value="ECO:0007669"/>
    <property type="project" value="EnsemblFungi"/>
</dbReference>
<dbReference type="PANTHER" id="PTHR10060">
    <property type="entry name" value="TATD FAMILY DEOXYRIBONUCLEASE"/>
    <property type="match status" value="1"/>
</dbReference>
<dbReference type="Pfam" id="PF01026">
    <property type="entry name" value="TatD_DNase"/>
    <property type="match status" value="1"/>
</dbReference>
<name>A0A1G4K2G9_9SACH</name>
<dbReference type="OrthoDB" id="6079689at2759"/>
<accession>A0A1G4K2G9</accession>
<dbReference type="EMBL" id="LT598461">
    <property type="protein sequence ID" value="SCU97822.1"/>
    <property type="molecule type" value="Genomic_DNA"/>
</dbReference>
<dbReference type="CDD" id="cd01310">
    <property type="entry name" value="TatD_DNAse"/>
    <property type="match status" value="1"/>
</dbReference>
<dbReference type="GO" id="GO:0046872">
    <property type="term" value="F:metal ion binding"/>
    <property type="evidence" value="ECO:0007669"/>
    <property type="project" value="UniProtKB-KW"/>
</dbReference>
<dbReference type="GO" id="GO:0006309">
    <property type="term" value="P:apoptotic DNA fragmentation"/>
    <property type="evidence" value="ECO:0007669"/>
    <property type="project" value="EnsemblFungi"/>
</dbReference>
<dbReference type="GO" id="GO:0004519">
    <property type="term" value="F:endonuclease activity"/>
    <property type="evidence" value="ECO:0007669"/>
    <property type="project" value="EnsemblFungi"/>
</dbReference>
<evidence type="ECO:0000313" key="6">
    <source>
        <dbReference type="Proteomes" id="UP000190274"/>
    </source>
</evidence>
<keyword evidence="4" id="KW-0378">Hydrolase</keyword>
<dbReference type="InterPro" id="IPR001130">
    <property type="entry name" value="TatD-like"/>
</dbReference>
<reference evidence="5 6" key="1">
    <citation type="submission" date="2016-03" db="EMBL/GenBank/DDBJ databases">
        <authorList>
            <person name="Devillers H."/>
        </authorList>
    </citation>
    <scope>NUCLEOTIDE SEQUENCE [LARGE SCALE GENOMIC DNA]</scope>
    <source>
        <strain evidence="5">CBS 10888</strain>
    </source>
</reference>
<dbReference type="Gene3D" id="3.20.20.140">
    <property type="entry name" value="Metal-dependent hydrolases"/>
    <property type="match status" value="1"/>
</dbReference>
<protein>
    <submittedName>
        <fullName evidence="5">LADA_0H08526g1_1</fullName>
    </submittedName>
</protein>
<dbReference type="PANTHER" id="PTHR10060:SF15">
    <property type="entry name" value="DEOXYRIBONUCLEASE TATDN1"/>
    <property type="match status" value="1"/>
</dbReference>
<dbReference type="InterPro" id="IPR032466">
    <property type="entry name" value="Metal_Hydrolase"/>
</dbReference>
<gene>
    <name evidence="5" type="ORF">LADA_0H08526G</name>
</gene>
<keyword evidence="2" id="KW-0540">Nuclease</keyword>
<sequence length="414" mass="47635">MPRCSARLFKGMSQAIRYYDIGVNLTDPMYQGIYNGKKYHECDIQSVLHRAKLARVENMLLTGSSIQESRQAIEIAGRYHSEDTHLYYTLGVHPCCVNEFVLKDSQSTIDAPTNDEKFNASLEVTDVAFTKRKLEELYRLMEGQACDPQFRAVGEIGLDYDRLYYSSKKMQLLFFEEQLKISCLFPEKPLFLHMRNCCSDFEAVLKKFIDGFTDSTDRFDHKRLIRASQSTPYMPRIESSGGVWYKFSEGRKFVTHSFTGSTEEMHRVLALSDNSFIGMNGCSFKTQENIDCVREIPLDRLLLETDAPWCDIRRTHDSYKFLYDDVSSCHTAKDDPWDNGLSKAYPDIQKWFRGVKRDKVDKNPAGERDGIVVKSRNEPCFMGHVAMVVAKVKALPAEEVISQVWRTSCEIYGD</sequence>
<keyword evidence="6" id="KW-1185">Reference proteome</keyword>
<dbReference type="GO" id="GO:0034599">
    <property type="term" value="P:cellular response to oxidative stress"/>
    <property type="evidence" value="ECO:0007669"/>
    <property type="project" value="EnsemblFungi"/>
</dbReference>